<name>A0A9W6YSQ5_AMBMO</name>
<dbReference type="PANTHER" id="PTHR10683:SF18">
    <property type="entry name" value="TRANSALDOLASE"/>
    <property type="match status" value="1"/>
</dbReference>
<dbReference type="SUPFAM" id="SSF51569">
    <property type="entry name" value="Aldolase"/>
    <property type="match status" value="1"/>
</dbReference>
<dbReference type="EMBL" id="BSXU01000133">
    <property type="protein sequence ID" value="GMG19455.1"/>
    <property type="molecule type" value="Genomic_DNA"/>
</dbReference>
<dbReference type="GO" id="GO:0009052">
    <property type="term" value="P:pentose-phosphate shunt, non-oxidative branch"/>
    <property type="evidence" value="ECO:0007669"/>
    <property type="project" value="TreeGrafter"/>
</dbReference>
<organism evidence="2 3">
    <name type="scientific">Ambrosiozyma monospora</name>
    <name type="common">Yeast</name>
    <name type="synonym">Endomycopsis monosporus</name>
    <dbReference type="NCBI Taxonomy" id="43982"/>
    <lineage>
        <taxon>Eukaryota</taxon>
        <taxon>Fungi</taxon>
        <taxon>Dikarya</taxon>
        <taxon>Ascomycota</taxon>
        <taxon>Saccharomycotina</taxon>
        <taxon>Pichiomycetes</taxon>
        <taxon>Pichiales</taxon>
        <taxon>Pichiaceae</taxon>
        <taxon>Ambrosiozyma</taxon>
    </lineage>
</organism>
<comment type="caution">
    <text evidence="2">The sequence shown here is derived from an EMBL/GenBank/DDBJ whole genome shotgun (WGS) entry which is preliminary data.</text>
</comment>
<dbReference type="GO" id="GO:0004801">
    <property type="term" value="F:transaldolase activity"/>
    <property type="evidence" value="ECO:0007669"/>
    <property type="project" value="TreeGrafter"/>
</dbReference>
<keyword evidence="3" id="KW-1185">Reference proteome</keyword>
<keyword evidence="1" id="KW-0704">Schiff base</keyword>
<dbReference type="InterPro" id="IPR013785">
    <property type="entry name" value="Aldolase_TIM"/>
</dbReference>
<dbReference type="AlphaFoldDB" id="A0A9W6YSQ5"/>
<reference evidence="2" key="1">
    <citation type="submission" date="2023-04" db="EMBL/GenBank/DDBJ databases">
        <title>Ambrosiozyma monospora NBRC 1965.</title>
        <authorList>
            <person name="Ichikawa N."/>
            <person name="Sato H."/>
            <person name="Tonouchi N."/>
        </authorList>
    </citation>
    <scope>NUCLEOTIDE SEQUENCE</scope>
    <source>
        <strain evidence="2">NBRC 1965</strain>
    </source>
</reference>
<dbReference type="InterPro" id="IPR001585">
    <property type="entry name" value="TAL/FSA"/>
</dbReference>
<dbReference type="PANTHER" id="PTHR10683">
    <property type="entry name" value="TRANSALDOLASE"/>
    <property type="match status" value="1"/>
</dbReference>
<evidence type="ECO:0000313" key="3">
    <source>
        <dbReference type="Proteomes" id="UP001165063"/>
    </source>
</evidence>
<protein>
    <submittedName>
        <fullName evidence="2">Unnamed protein product</fullName>
    </submittedName>
</protein>
<evidence type="ECO:0000313" key="2">
    <source>
        <dbReference type="EMBL" id="GMG19455.1"/>
    </source>
</evidence>
<sequence length="315" mass="35999">MTKDITNTVYAELAKHSTVSLDTLDEEDSTFFKNYYGVEFVNATSNQAICYGNWVKHPQVILEAYKLTQAKYNSLEKSIPTTSSDLNYKQFIDHIILYAIAISGKNQLQHIKGKVMSQTRPSLSYDIDATYQYAKDIIAAYEELGVSRDNVIIKIPVTWESMAAAKKLREKDNFYRLGNILESFGYQNTEAIHKYYKAHGIKTTVLIAAMIGLDTMLYCSGVDEMTISPLMMNKILNTPIPKDFEFPHLKQQYTIEEAGPKLTFIDDKEGYYKAFNKNETAVERLKFANDTFESLDGKSMTLIKNTLIEYNLIKH</sequence>
<accession>A0A9W6YSQ5</accession>
<dbReference type="GO" id="GO:0005975">
    <property type="term" value="P:carbohydrate metabolic process"/>
    <property type="evidence" value="ECO:0007669"/>
    <property type="project" value="InterPro"/>
</dbReference>
<dbReference type="OrthoDB" id="1711136at2759"/>
<proteinExistence type="predicted"/>
<dbReference type="Gene3D" id="3.20.20.70">
    <property type="entry name" value="Aldolase class I"/>
    <property type="match status" value="2"/>
</dbReference>
<dbReference type="Proteomes" id="UP001165063">
    <property type="component" value="Unassembled WGS sequence"/>
</dbReference>
<gene>
    <name evidence="2" type="ORF">Amon01_000048300</name>
</gene>
<evidence type="ECO:0000256" key="1">
    <source>
        <dbReference type="ARBA" id="ARBA00023270"/>
    </source>
</evidence>
<dbReference type="Pfam" id="PF00923">
    <property type="entry name" value="TAL_FSA"/>
    <property type="match status" value="1"/>
</dbReference>